<feature type="region of interest" description="Disordered" evidence="1">
    <location>
        <begin position="19"/>
        <end position="52"/>
    </location>
</feature>
<comment type="caution">
    <text evidence="2">The sequence shown here is derived from an EMBL/GenBank/DDBJ whole genome shotgun (WGS) entry which is preliminary data.</text>
</comment>
<keyword evidence="3" id="KW-1185">Reference proteome</keyword>
<proteinExistence type="predicted"/>
<evidence type="ECO:0000313" key="2">
    <source>
        <dbReference type="EMBL" id="CAI9621475.1"/>
    </source>
</evidence>
<reference evidence="2" key="1">
    <citation type="submission" date="2023-05" db="EMBL/GenBank/DDBJ databases">
        <authorList>
            <person name="Stuckert A."/>
        </authorList>
    </citation>
    <scope>NUCLEOTIDE SEQUENCE</scope>
</reference>
<sequence length="52" mass="5949">MLHFAIFEFSAAPSPYVLTSQGTEPSREMPASAGGHCRRHCRRDTSRERRTR</sequence>
<evidence type="ECO:0000313" key="3">
    <source>
        <dbReference type="Proteomes" id="UP001162483"/>
    </source>
</evidence>
<dbReference type="EMBL" id="CATNWA010021137">
    <property type="protein sequence ID" value="CAI9621475.1"/>
    <property type="molecule type" value="Genomic_DNA"/>
</dbReference>
<accession>A0ABN9HI73</accession>
<name>A0ABN9HI73_9NEOB</name>
<feature type="compositionally biased region" description="Basic and acidic residues" evidence="1">
    <location>
        <begin position="43"/>
        <end position="52"/>
    </location>
</feature>
<gene>
    <name evidence="2" type="ORF">SPARVUS_LOCUS16147592</name>
</gene>
<evidence type="ECO:0000256" key="1">
    <source>
        <dbReference type="SAM" id="MobiDB-lite"/>
    </source>
</evidence>
<dbReference type="Proteomes" id="UP001162483">
    <property type="component" value="Unassembled WGS sequence"/>
</dbReference>
<protein>
    <submittedName>
        <fullName evidence="2">Uncharacterized protein</fullName>
    </submittedName>
</protein>
<organism evidence="2 3">
    <name type="scientific">Staurois parvus</name>
    <dbReference type="NCBI Taxonomy" id="386267"/>
    <lineage>
        <taxon>Eukaryota</taxon>
        <taxon>Metazoa</taxon>
        <taxon>Chordata</taxon>
        <taxon>Craniata</taxon>
        <taxon>Vertebrata</taxon>
        <taxon>Euteleostomi</taxon>
        <taxon>Amphibia</taxon>
        <taxon>Batrachia</taxon>
        <taxon>Anura</taxon>
        <taxon>Neobatrachia</taxon>
        <taxon>Ranoidea</taxon>
        <taxon>Ranidae</taxon>
        <taxon>Staurois</taxon>
    </lineage>
</organism>